<dbReference type="Proteomes" id="UP000663868">
    <property type="component" value="Unassembled WGS sequence"/>
</dbReference>
<name>A0A820K3S6_9BILA</name>
<dbReference type="EMBL" id="CAJOBB010017109">
    <property type="protein sequence ID" value="CAF4335619.1"/>
    <property type="molecule type" value="Genomic_DNA"/>
</dbReference>
<proteinExistence type="predicted"/>
<organism evidence="1 2">
    <name type="scientific">Adineta steineri</name>
    <dbReference type="NCBI Taxonomy" id="433720"/>
    <lineage>
        <taxon>Eukaryota</taxon>
        <taxon>Metazoa</taxon>
        <taxon>Spiralia</taxon>
        <taxon>Gnathifera</taxon>
        <taxon>Rotifera</taxon>
        <taxon>Eurotatoria</taxon>
        <taxon>Bdelloidea</taxon>
        <taxon>Adinetida</taxon>
        <taxon>Adinetidae</taxon>
        <taxon>Adineta</taxon>
    </lineage>
</organism>
<reference evidence="1" key="1">
    <citation type="submission" date="2021-02" db="EMBL/GenBank/DDBJ databases">
        <authorList>
            <person name="Nowell W R."/>
        </authorList>
    </citation>
    <scope>NUCLEOTIDE SEQUENCE</scope>
</reference>
<dbReference type="AlphaFoldDB" id="A0A820K3S6"/>
<gene>
    <name evidence="1" type="ORF">KXQ929_LOCUS47422</name>
</gene>
<evidence type="ECO:0000313" key="1">
    <source>
        <dbReference type="EMBL" id="CAF4335619.1"/>
    </source>
</evidence>
<feature type="non-terminal residue" evidence="1">
    <location>
        <position position="30"/>
    </location>
</feature>
<protein>
    <submittedName>
        <fullName evidence="1">Uncharacterized protein</fullName>
    </submittedName>
</protein>
<evidence type="ECO:0000313" key="2">
    <source>
        <dbReference type="Proteomes" id="UP000663868"/>
    </source>
</evidence>
<sequence length="30" mass="3326">MASKSALTVYKKLLHELSANKSLFAYRASP</sequence>
<comment type="caution">
    <text evidence="1">The sequence shown here is derived from an EMBL/GenBank/DDBJ whole genome shotgun (WGS) entry which is preliminary data.</text>
</comment>
<accession>A0A820K3S6</accession>